<dbReference type="Pfam" id="PF07811">
    <property type="entry name" value="TadE"/>
    <property type="match status" value="1"/>
</dbReference>
<accession>A0ABW3LP73</accession>
<organism evidence="3 4">
    <name type="scientific">Virgibacillus byunsanensis</name>
    <dbReference type="NCBI Taxonomy" id="570945"/>
    <lineage>
        <taxon>Bacteria</taxon>
        <taxon>Bacillati</taxon>
        <taxon>Bacillota</taxon>
        <taxon>Bacilli</taxon>
        <taxon>Bacillales</taxon>
        <taxon>Bacillaceae</taxon>
        <taxon>Virgibacillus</taxon>
    </lineage>
</organism>
<proteinExistence type="predicted"/>
<dbReference type="EMBL" id="JBHTKJ010000034">
    <property type="protein sequence ID" value="MFD1039289.1"/>
    <property type="molecule type" value="Genomic_DNA"/>
</dbReference>
<keyword evidence="1" id="KW-0472">Membrane</keyword>
<evidence type="ECO:0000256" key="1">
    <source>
        <dbReference type="SAM" id="Phobius"/>
    </source>
</evidence>
<comment type="caution">
    <text evidence="3">The sequence shown here is derived from an EMBL/GenBank/DDBJ whole genome shotgun (WGS) entry which is preliminary data.</text>
</comment>
<sequence length="126" mass="13894">MKSQKGQSLVETALILPILLILLFGITDFGRIFHAYLTLDHAGREAARVATIGTEDDVIESRIIDATSGLDEDKLEITISPEGKENRDSGSDVTITLSYPVDFLTPIIGQIIEEFDLEDTTVMRVE</sequence>
<protein>
    <submittedName>
        <fullName evidence="3">TadE family protein</fullName>
    </submittedName>
</protein>
<keyword evidence="1" id="KW-0812">Transmembrane</keyword>
<feature type="domain" description="TadE-like" evidence="2">
    <location>
        <begin position="6"/>
        <end position="48"/>
    </location>
</feature>
<name>A0ABW3LP73_9BACI</name>
<dbReference type="Proteomes" id="UP001597040">
    <property type="component" value="Unassembled WGS sequence"/>
</dbReference>
<dbReference type="RefSeq" id="WP_390362950.1">
    <property type="nucleotide sequence ID" value="NZ_JBHTKJ010000034.1"/>
</dbReference>
<feature type="transmembrane region" description="Helical" evidence="1">
    <location>
        <begin position="12"/>
        <end position="33"/>
    </location>
</feature>
<keyword evidence="4" id="KW-1185">Reference proteome</keyword>
<evidence type="ECO:0000313" key="4">
    <source>
        <dbReference type="Proteomes" id="UP001597040"/>
    </source>
</evidence>
<evidence type="ECO:0000313" key="3">
    <source>
        <dbReference type="EMBL" id="MFD1039289.1"/>
    </source>
</evidence>
<keyword evidence="1" id="KW-1133">Transmembrane helix</keyword>
<evidence type="ECO:0000259" key="2">
    <source>
        <dbReference type="Pfam" id="PF07811"/>
    </source>
</evidence>
<reference evidence="4" key="1">
    <citation type="journal article" date="2019" name="Int. J. Syst. Evol. Microbiol.">
        <title>The Global Catalogue of Microorganisms (GCM) 10K type strain sequencing project: providing services to taxonomists for standard genome sequencing and annotation.</title>
        <authorList>
            <consortium name="The Broad Institute Genomics Platform"/>
            <consortium name="The Broad Institute Genome Sequencing Center for Infectious Disease"/>
            <person name="Wu L."/>
            <person name="Ma J."/>
        </authorList>
    </citation>
    <scope>NUCLEOTIDE SEQUENCE [LARGE SCALE GENOMIC DNA]</scope>
    <source>
        <strain evidence="4">CCUG 56754</strain>
    </source>
</reference>
<gene>
    <name evidence="3" type="ORF">ACFQ3N_12925</name>
</gene>
<dbReference type="InterPro" id="IPR012495">
    <property type="entry name" value="TadE-like_dom"/>
</dbReference>